<dbReference type="Proteomes" id="UP000295380">
    <property type="component" value="Unassembled WGS sequence"/>
</dbReference>
<feature type="signal peptide" evidence="1">
    <location>
        <begin position="1"/>
        <end position="24"/>
    </location>
</feature>
<evidence type="ECO:0000256" key="1">
    <source>
        <dbReference type="SAM" id="SignalP"/>
    </source>
</evidence>
<accession>A0A4R7NQ15</accession>
<dbReference type="Pfam" id="PF04972">
    <property type="entry name" value="BON"/>
    <property type="match status" value="2"/>
</dbReference>
<dbReference type="InterPro" id="IPR051686">
    <property type="entry name" value="Lipoprotein_DolP"/>
</dbReference>
<dbReference type="OrthoDB" id="9783990at2"/>
<reference evidence="3 4" key="1">
    <citation type="submission" date="2019-03" db="EMBL/GenBank/DDBJ databases">
        <title>Genomic Encyclopedia of Type Strains, Phase IV (KMG-IV): sequencing the most valuable type-strain genomes for metagenomic binning, comparative biology and taxonomic classification.</title>
        <authorList>
            <person name="Goeker M."/>
        </authorList>
    </citation>
    <scope>NUCLEOTIDE SEQUENCE [LARGE SCALE GENOMIC DNA]</scope>
    <source>
        <strain evidence="3 4">DSM 6770</strain>
    </source>
</reference>
<evidence type="ECO:0000259" key="2">
    <source>
        <dbReference type="PROSITE" id="PS50914"/>
    </source>
</evidence>
<dbReference type="PANTHER" id="PTHR34606">
    <property type="entry name" value="BON DOMAIN-CONTAINING PROTEIN"/>
    <property type="match status" value="1"/>
</dbReference>
<evidence type="ECO:0000313" key="3">
    <source>
        <dbReference type="EMBL" id="TDU23015.1"/>
    </source>
</evidence>
<name>A0A4R7NQ15_9GAMM</name>
<sequence length="188" mass="20815">MIRQAILPLLLGITLVLTGCASPATDDQGGENYGKRTPGMQVEDENIQDKIASNLVRTDARFRDAHINIDSYNGIVLLTGQVASEELKQKAGNIAERVRRVRIVHNELQVAANSPIGQRMTDLWLTGRVKANLATDERIDASRIQVTTENSTTYLMGMVTHRESDIVVDIVSQIGGIQRIVKVFEYLD</sequence>
<dbReference type="EMBL" id="SOBR01000003">
    <property type="protein sequence ID" value="TDU23015.1"/>
    <property type="molecule type" value="Genomic_DNA"/>
</dbReference>
<gene>
    <name evidence="3" type="ORF">C8E00_103388</name>
</gene>
<feature type="domain" description="BON" evidence="2">
    <location>
        <begin position="43"/>
        <end position="112"/>
    </location>
</feature>
<dbReference type="PANTHER" id="PTHR34606:SF4">
    <property type="entry name" value="OUTER MEMBRANE LIPOPROTEIN DOLP"/>
    <property type="match status" value="1"/>
</dbReference>
<comment type="caution">
    <text evidence="3">The sequence shown here is derived from an EMBL/GenBank/DDBJ whole genome shotgun (WGS) entry which is preliminary data.</text>
</comment>
<protein>
    <submittedName>
        <fullName evidence="3">Osmotically-inducible protein OsmY</fullName>
    </submittedName>
</protein>
<keyword evidence="4" id="KW-1185">Reference proteome</keyword>
<dbReference type="PROSITE" id="PS50914">
    <property type="entry name" value="BON"/>
    <property type="match status" value="2"/>
</dbReference>
<organism evidence="3 4">
    <name type="scientific">Chromohalobacter marismortui</name>
    <dbReference type="NCBI Taxonomy" id="42055"/>
    <lineage>
        <taxon>Bacteria</taxon>
        <taxon>Pseudomonadati</taxon>
        <taxon>Pseudomonadota</taxon>
        <taxon>Gammaproteobacteria</taxon>
        <taxon>Oceanospirillales</taxon>
        <taxon>Halomonadaceae</taxon>
        <taxon>Chromohalobacter</taxon>
    </lineage>
</organism>
<keyword evidence="1" id="KW-0732">Signal</keyword>
<proteinExistence type="predicted"/>
<dbReference type="InterPro" id="IPR007055">
    <property type="entry name" value="BON_dom"/>
</dbReference>
<dbReference type="PROSITE" id="PS51257">
    <property type="entry name" value="PROKAR_LIPOPROTEIN"/>
    <property type="match status" value="1"/>
</dbReference>
<dbReference type="Gene3D" id="3.30.1340.30">
    <property type="match status" value="1"/>
</dbReference>
<evidence type="ECO:0000313" key="4">
    <source>
        <dbReference type="Proteomes" id="UP000295380"/>
    </source>
</evidence>
<feature type="domain" description="BON" evidence="2">
    <location>
        <begin position="121"/>
        <end position="188"/>
    </location>
</feature>
<feature type="chain" id="PRO_5020519905" evidence="1">
    <location>
        <begin position="25"/>
        <end position="188"/>
    </location>
</feature>
<dbReference type="RefSeq" id="WP_133696839.1">
    <property type="nucleotide sequence ID" value="NZ_SOBR01000003.1"/>
</dbReference>
<dbReference type="AlphaFoldDB" id="A0A4R7NQ15"/>